<feature type="transmembrane region" description="Helical" evidence="2">
    <location>
        <begin position="125"/>
        <end position="148"/>
    </location>
</feature>
<evidence type="ECO:0000256" key="2">
    <source>
        <dbReference type="SAM" id="Phobius"/>
    </source>
</evidence>
<evidence type="ECO:0000256" key="1">
    <source>
        <dbReference type="SAM" id="Coils"/>
    </source>
</evidence>
<gene>
    <name evidence="3" type="ORF">FPE_LOCUS21239</name>
</gene>
<dbReference type="AlphaFoldDB" id="A0AAD1ZQK3"/>
<keyword evidence="1" id="KW-0175">Coiled coil</keyword>
<dbReference type="PANTHER" id="PTHR46700">
    <property type="entry name" value="ARM REPEAT SUPERFAMILY PROTEIN"/>
    <property type="match status" value="1"/>
</dbReference>
<evidence type="ECO:0000313" key="3">
    <source>
        <dbReference type="EMBL" id="CAI9773809.1"/>
    </source>
</evidence>
<sequence>MRLNDRLEESLEELKRIAKRLQQESNSEEELKIKSVGGARDVRRLTKEDSKARITLALLGIILPLVVALDAEDPTSQTQIASLYALLNLAISNYALVPFTFFAYTFHLSSFSFCSFYLHYSLDEFFPTVFIAPFLILISLSDAIPFLVETLKDFKDEISSQAKQGALQALYNLSILPSYVLLMLETGLRPLLLSKLCD</sequence>
<evidence type="ECO:0000313" key="4">
    <source>
        <dbReference type="Proteomes" id="UP000834106"/>
    </source>
</evidence>
<dbReference type="InterPro" id="IPR016024">
    <property type="entry name" value="ARM-type_fold"/>
</dbReference>
<dbReference type="SUPFAM" id="SSF48371">
    <property type="entry name" value="ARM repeat"/>
    <property type="match status" value="1"/>
</dbReference>
<proteinExistence type="predicted"/>
<feature type="transmembrane region" description="Helical" evidence="2">
    <location>
        <begin position="83"/>
        <end position="105"/>
    </location>
</feature>
<dbReference type="EMBL" id="OU503048">
    <property type="protein sequence ID" value="CAI9773809.1"/>
    <property type="molecule type" value="Genomic_DNA"/>
</dbReference>
<feature type="coiled-coil region" evidence="1">
    <location>
        <begin position="4"/>
        <end position="34"/>
    </location>
</feature>
<accession>A0AAD1ZQK3</accession>
<organism evidence="3 4">
    <name type="scientific">Fraxinus pennsylvanica</name>
    <dbReference type="NCBI Taxonomy" id="56036"/>
    <lineage>
        <taxon>Eukaryota</taxon>
        <taxon>Viridiplantae</taxon>
        <taxon>Streptophyta</taxon>
        <taxon>Embryophyta</taxon>
        <taxon>Tracheophyta</taxon>
        <taxon>Spermatophyta</taxon>
        <taxon>Magnoliopsida</taxon>
        <taxon>eudicotyledons</taxon>
        <taxon>Gunneridae</taxon>
        <taxon>Pentapetalae</taxon>
        <taxon>asterids</taxon>
        <taxon>lamiids</taxon>
        <taxon>Lamiales</taxon>
        <taxon>Oleaceae</taxon>
        <taxon>Oleeae</taxon>
        <taxon>Fraxinus</taxon>
    </lineage>
</organism>
<keyword evidence="2" id="KW-1133">Transmembrane helix</keyword>
<protein>
    <submittedName>
        <fullName evidence="3">Uncharacterized protein</fullName>
    </submittedName>
</protein>
<dbReference type="PANTHER" id="PTHR46700:SF1">
    <property type="entry name" value="ARM REPEAT SUPERFAMILY PROTEIN"/>
    <property type="match status" value="1"/>
</dbReference>
<keyword evidence="2" id="KW-0472">Membrane</keyword>
<name>A0AAD1ZQK3_9LAMI</name>
<dbReference type="Gene3D" id="1.25.10.10">
    <property type="entry name" value="Leucine-rich Repeat Variant"/>
    <property type="match status" value="1"/>
</dbReference>
<reference evidence="3" key="1">
    <citation type="submission" date="2023-05" db="EMBL/GenBank/DDBJ databases">
        <authorList>
            <person name="Huff M."/>
        </authorList>
    </citation>
    <scope>NUCLEOTIDE SEQUENCE</scope>
</reference>
<keyword evidence="4" id="KW-1185">Reference proteome</keyword>
<dbReference type="Proteomes" id="UP000834106">
    <property type="component" value="Chromosome 13"/>
</dbReference>
<keyword evidence="2" id="KW-0812">Transmembrane</keyword>
<dbReference type="InterPro" id="IPR011989">
    <property type="entry name" value="ARM-like"/>
</dbReference>
<feature type="transmembrane region" description="Helical" evidence="2">
    <location>
        <begin position="169"/>
        <end position="188"/>
    </location>
</feature>